<evidence type="ECO:0000313" key="2">
    <source>
        <dbReference type="EMBL" id="CUN28379.1"/>
    </source>
</evidence>
<gene>
    <name evidence="3" type="ORF">ERS852417_03190</name>
    <name evidence="2" type="ORF">ERS852580_03257</name>
</gene>
<evidence type="ECO:0000313" key="3">
    <source>
        <dbReference type="EMBL" id="CUO84114.1"/>
    </source>
</evidence>
<organism evidence="3 4">
    <name type="scientific">Agathobacter rectalis</name>
    <dbReference type="NCBI Taxonomy" id="39491"/>
    <lineage>
        <taxon>Bacteria</taxon>
        <taxon>Bacillati</taxon>
        <taxon>Bacillota</taxon>
        <taxon>Clostridia</taxon>
        <taxon>Lachnospirales</taxon>
        <taxon>Lachnospiraceae</taxon>
        <taxon>Agathobacter</taxon>
    </lineage>
</organism>
<dbReference type="Pfam" id="PF13443">
    <property type="entry name" value="HTH_26"/>
    <property type="match status" value="1"/>
</dbReference>
<dbReference type="Proteomes" id="UP000095384">
    <property type="component" value="Unassembled WGS sequence"/>
</dbReference>
<dbReference type="EMBL" id="CYYW01000070">
    <property type="protein sequence ID" value="CUO84114.1"/>
    <property type="molecule type" value="Genomic_DNA"/>
</dbReference>
<dbReference type="GO" id="GO:0003677">
    <property type="term" value="F:DNA binding"/>
    <property type="evidence" value="ECO:0007669"/>
    <property type="project" value="InterPro"/>
</dbReference>
<dbReference type="InterPro" id="IPR010982">
    <property type="entry name" value="Lambda_DNA-bd_dom_sf"/>
</dbReference>
<sequence>MQIMAIFYSIIYIQYGAYTHHIIIGHSCVEYKEEVFVMIVYDRLWITLKKKNISQYALIKDYGIDKAQLQRLRKNMVVKTVILNRLCSILDCKIEDIMEFVPDEDIK</sequence>
<dbReference type="SUPFAM" id="SSF47413">
    <property type="entry name" value="lambda repressor-like DNA-binding domains"/>
    <property type="match status" value="1"/>
</dbReference>
<dbReference type="Gene3D" id="1.10.260.40">
    <property type="entry name" value="lambda repressor-like DNA-binding domains"/>
    <property type="match status" value="1"/>
</dbReference>
<protein>
    <submittedName>
        <fullName evidence="3">Predicted transcriptional regulator</fullName>
    </submittedName>
</protein>
<evidence type="ECO:0000313" key="5">
    <source>
        <dbReference type="Proteomes" id="UP000095673"/>
    </source>
</evidence>
<evidence type="ECO:0000313" key="4">
    <source>
        <dbReference type="Proteomes" id="UP000095384"/>
    </source>
</evidence>
<accession>A0A174IAC1</accession>
<feature type="domain" description="HTH cro/C1-type" evidence="1">
    <location>
        <begin position="43"/>
        <end position="103"/>
    </location>
</feature>
<reference evidence="4 5" key="1">
    <citation type="submission" date="2015-09" db="EMBL/GenBank/DDBJ databases">
        <authorList>
            <consortium name="Pathogen Informatics"/>
        </authorList>
    </citation>
    <scope>NUCLEOTIDE SEQUENCE [LARGE SCALE GENOMIC DNA]</scope>
    <source>
        <strain evidence="3 4">2789STDY5608860</strain>
        <strain evidence="2 5">2789STDY5834968</strain>
    </source>
</reference>
<name>A0A174IAC1_9FIRM</name>
<dbReference type="Proteomes" id="UP000095673">
    <property type="component" value="Unassembled WGS sequence"/>
</dbReference>
<evidence type="ECO:0000259" key="1">
    <source>
        <dbReference type="Pfam" id="PF13443"/>
    </source>
</evidence>
<proteinExistence type="predicted"/>
<dbReference type="AlphaFoldDB" id="A0A174IAC1"/>
<dbReference type="InterPro" id="IPR001387">
    <property type="entry name" value="Cro/C1-type_HTH"/>
</dbReference>
<dbReference type="EMBL" id="CYXM01000023">
    <property type="protein sequence ID" value="CUN28379.1"/>
    <property type="molecule type" value="Genomic_DNA"/>
</dbReference>